<gene>
    <name evidence="1" type="ORF">GOP47_0021448</name>
</gene>
<evidence type="ECO:0000313" key="2">
    <source>
        <dbReference type="Proteomes" id="UP000886520"/>
    </source>
</evidence>
<evidence type="ECO:0000313" key="1">
    <source>
        <dbReference type="EMBL" id="KAI5062901.1"/>
    </source>
</evidence>
<dbReference type="Proteomes" id="UP000886520">
    <property type="component" value="Chromosome 21"/>
</dbReference>
<comment type="caution">
    <text evidence="1">The sequence shown here is derived from an EMBL/GenBank/DDBJ whole genome shotgun (WGS) entry which is preliminary data.</text>
</comment>
<dbReference type="EMBL" id="JABFUD020000021">
    <property type="protein sequence ID" value="KAI5062901.1"/>
    <property type="molecule type" value="Genomic_DNA"/>
</dbReference>
<proteinExistence type="predicted"/>
<organism evidence="1 2">
    <name type="scientific">Adiantum capillus-veneris</name>
    <name type="common">Maidenhair fern</name>
    <dbReference type="NCBI Taxonomy" id="13818"/>
    <lineage>
        <taxon>Eukaryota</taxon>
        <taxon>Viridiplantae</taxon>
        <taxon>Streptophyta</taxon>
        <taxon>Embryophyta</taxon>
        <taxon>Tracheophyta</taxon>
        <taxon>Polypodiopsida</taxon>
        <taxon>Polypodiidae</taxon>
        <taxon>Polypodiales</taxon>
        <taxon>Pteridineae</taxon>
        <taxon>Pteridaceae</taxon>
        <taxon>Vittarioideae</taxon>
        <taxon>Adiantum</taxon>
    </lineage>
</organism>
<sequence length="116" mass="13411">MTSPRHEGRRPSLNPADDRWLCLMSSTNSTPGRASRRRSGHWAMKDLGLAFLQWPRQELNSQSDPQPDHYRFYPTLEPLIDCRVLERSTPCIQWKGSVPLPCLILHIYANRAVEEV</sequence>
<keyword evidence="2" id="KW-1185">Reference proteome</keyword>
<reference evidence="1" key="1">
    <citation type="submission" date="2021-01" db="EMBL/GenBank/DDBJ databases">
        <title>Adiantum capillus-veneris genome.</title>
        <authorList>
            <person name="Fang Y."/>
            <person name="Liao Q."/>
        </authorList>
    </citation>
    <scope>NUCLEOTIDE SEQUENCE</scope>
    <source>
        <strain evidence="1">H3</strain>
        <tissue evidence="1">Leaf</tissue>
    </source>
</reference>
<accession>A0A9D4U7F2</accession>
<dbReference type="AlphaFoldDB" id="A0A9D4U7F2"/>
<protein>
    <submittedName>
        <fullName evidence="1">Uncharacterized protein</fullName>
    </submittedName>
</protein>
<name>A0A9D4U7F2_ADICA</name>